<reference evidence="1 2" key="1">
    <citation type="submission" date="2021-03" db="EMBL/GenBank/DDBJ databases">
        <title>Geobacter metallireducens gen. nov. sp. nov., a microorganism capable of coupling the complete oxidation of organic compounds to the reduction of iron and other metals.</title>
        <authorList>
            <person name="Li Y."/>
        </authorList>
    </citation>
    <scope>NUCLEOTIDE SEQUENCE [LARGE SCALE GENOMIC DNA]</scope>
    <source>
        <strain evidence="1 2">Jerry-YX</strain>
    </source>
</reference>
<sequence>MNQNNDGAPTPATKKLIIPISDNSEFFSDAADYAVIGLNTENVERIRKLSVVVRQMKVYRISEFNYDCDFMVADYEAEPENGKVAMKEFEGRMECNTLNVTDNDFFWSGYYKHTSVRWESASVPLSVLKEPGDFDQREVIGDVQEAI</sequence>
<protein>
    <submittedName>
        <fullName evidence="1">Uncharacterized protein</fullName>
    </submittedName>
</protein>
<accession>A0ABX7Q303</accession>
<dbReference type="Proteomes" id="UP000663651">
    <property type="component" value="Chromosome"/>
</dbReference>
<proteinExistence type="predicted"/>
<dbReference type="EMBL" id="CP071382">
    <property type="protein sequence ID" value="QSV45458.1"/>
    <property type="molecule type" value="Genomic_DNA"/>
</dbReference>
<evidence type="ECO:0000313" key="2">
    <source>
        <dbReference type="Proteomes" id="UP000663651"/>
    </source>
</evidence>
<evidence type="ECO:0000313" key="1">
    <source>
        <dbReference type="EMBL" id="QSV45458.1"/>
    </source>
</evidence>
<keyword evidence="2" id="KW-1185">Reference proteome</keyword>
<name>A0ABX7Q303_9BACT</name>
<gene>
    <name evidence="1" type="ORF">JZM60_15265</name>
</gene>
<organism evidence="1 2">
    <name type="scientific">Geobacter benzoatilyticus</name>
    <dbReference type="NCBI Taxonomy" id="2815309"/>
    <lineage>
        <taxon>Bacteria</taxon>
        <taxon>Pseudomonadati</taxon>
        <taxon>Thermodesulfobacteriota</taxon>
        <taxon>Desulfuromonadia</taxon>
        <taxon>Geobacterales</taxon>
        <taxon>Geobacteraceae</taxon>
        <taxon>Geobacter</taxon>
    </lineage>
</organism>
<dbReference type="RefSeq" id="WP_207163255.1">
    <property type="nucleotide sequence ID" value="NZ_CP071382.1"/>
</dbReference>